<proteinExistence type="inferred from homology"/>
<keyword evidence="11" id="KW-1185">Reference proteome</keyword>
<dbReference type="RefSeq" id="WP_134552853.1">
    <property type="nucleotide sequence ID" value="NZ_SOHL01000027.1"/>
</dbReference>
<comment type="similarity">
    <text evidence="2 8">Belongs to the class-V pyridoxal-phosphate-dependent aminotransferase family. Csd subfamily.</text>
</comment>
<comment type="function">
    <text evidence="8">Catalyzes the removal of elemental sulfur and selenium atoms from L-cysteine, L-cystine, L-selenocysteine, and L-selenocystine to produce L-alanine.</text>
</comment>
<reference evidence="10 11" key="1">
    <citation type="submission" date="2019-03" db="EMBL/GenBank/DDBJ databases">
        <title>Genomics of glacier-inhabiting Cryobacterium strains.</title>
        <authorList>
            <person name="Liu Q."/>
            <person name="Xin Y.-H."/>
        </authorList>
    </citation>
    <scope>NUCLEOTIDE SEQUENCE [LARGE SCALE GENOMIC DNA]</scope>
    <source>
        <strain evidence="10 11">Hz16</strain>
    </source>
</reference>
<sequence length="450" mass="47287">MTSSAPSSASSAVPGALHPELAPLTNIDVERIRNDFPVLHQTVNGHPLTYLDSGATSQNPISVLEAEQEYYEQRNAAVHRGAHTLAVEATEAFEAAREKVAAFVGAETDEIVWTSNATEAINLLAYSFSNASLGLGGPPARRFSLGSGDEIVVTEMEHHANLIPWQQLALRTGATLRFIPVLDDGSLDLLAAADVVGQHTRLLAFTHGSNVTGIINPVAELVALARKVGALVVLDACQTVPHLPVDVQALDVDFAVFSGHKMLGPTGIGVLFGKAELLADMPPFLTGGSMITTVNMQAAEFLAPPQRFEAGTQRISQAIALAAAVDYLSETGMDRVAAWEAQLGQRLVAGLAEIGGVRLLGPGVGVERLGLAAVDVAGVHAHDVGQFLDDAGIAVRVGHHCAQPLHRRLGVTASTRASTYLYNTTDEVDLFLATLAEVAPFFGVSAGATR</sequence>
<comment type="catalytic activity">
    <reaction evidence="6 8">
        <text>(sulfur carrier)-H + L-cysteine = (sulfur carrier)-SH + L-alanine</text>
        <dbReference type="Rhea" id="RHEA:43892"/>
        <dbReference type="Rhea" id="RHEA-COMP:14737"/>
        <dbReference type="Rhea" id="RHEA-COMP:14739"/>
        <dbReference type="ChEBI" id="CHEBI:29917"/>
        <dbReference type="ChEBI" id="CHEBI:35235"/>
        <dbReference type="ChEBI" id="CHEBI:57972"/>
        <dbReference type="ChEBI" id="CHEBI:64428"/>
        <dbReference type="EC" id="2.8.1.7"/>
    </reaction>
</comment>
<dbReference type="GO" id="GO:0030170">
    <property type="term" value="F:pyridoxal phosphate binding"/>
    <property type="evidence" value="ECO:0007669"/>
    <property type="project" value="UniProtKB-UniRule"/>
</dbReference>
<dbReference type="InterPro" id="IPR000192">
    <property type="entry name" value="Aminotrans_V_dom"/>
</dbReference>
<evidence type="ECO:0000256" key="1">
    <source>
        <dbReference type="ARBA" id="ARBA00001933"/>
    </source>
</evidence>
<dbReference type="InterPro" id="IPR015421">
    <property type="entry name" value="PyrdxlP-dep_Trfase_major"/>
</dbReference>
<dbReference type="Gene3D" id="3.90.1150.10">
    <property type="entry name" value="Aspartate Aminotransferase, domain 1"/>
    <property type="match status" value="1"/>
</dbReference>
<feature type="domain" description="Aminotransferase class V" evidence="9">
    <location>
        <begin position="49"/>
        <end position="431"/>
    </location>
</feature>
<comment type="caution">
    <text evidence="10">The sequence shown here is derived from an EMBL/GenBank/DDBJ whole genome shotgun (WGS) entry which is preliminary data.</text>
</comment>
<dbReference type="Gene3D" id="3.40.640.10">
    <property type="entry name" value="Type I PLP-dependent aspartate aminotransferase-like (Major domain)"/>
    <property type="match status" value="1"/>
</dbReference>
<dbReference type="SUPFAM" id="SSF53383">
    <property type="entry name" value="PLP-dependent transferases"/>
    <property type="match status" value="1"/>
</dbReference>
<evidence type="ECO:0000256" key="6">
    <source>
        <dbReference type="ARBA" id="ARBA00050776"/>
    </source>
</evidence>
<protein>
    <recommendedName>
        <fullName evidence="3 8">Cysteine desulfurase</fullName>
        <ecNumber evidence="3 8">2.8.1.7</ecNumber>
    </recommendedName>
</protein>
<dbReference type="EC" id="2.8.1.7" evidence="3 8"/>
<evidence type="ECO:0000256" key="2">
    <source>
        <dbReference type="ARBA" id="ARBA00010447"/>
    </source>
</evidence>
<evidence type="ECO:0000256" key="3">
    <source>
        <dbReference type="ARBA" id="ARBA00012239"/>
    </source>
</evidence>
<evidence type="ECO:0000256" key="4">
    <source>
        <dbReference type="ARBA" id="ARBA00022679"/>
    </source>
</evidence>
<evidence type="ECO:0000313" key="11">
    <source>
        <dbReference type="Proteomes" id="UP000297983"/>
    </source>
</evidence>
<dbReference type="PANTHER" id="PTHR43586">
    <property type="entry name" value="CYSTEINE DESULFURASE"/>
    <property type="match status" value="1"/>
</dbReference>
<dbReference type="EMBL" id="SOHL01000027">
    <property type="protein sequence ID" value="TFD68347.1"/>
    <property type="molecule type" value="Genomic_DNA"/>
</dbReference>
<dbReference type="GO" id="GO:0031071">
    <property type="term" value="F:cysteine desulfurase activity"/>
    <property type="evidence" value="ECO:0007669"/>
    <property type="project" value="UniProtKB-UniRule"/>
</dbReference>
<dbReference type="InterPro" id="IPR015424">
    <property type="entry name" value="PyrdxlP-dep_Trfase"/>
</dbReference>
<comment type="cofactor">
    <cofactor evidence="1 7">
        <name>pyridoxal 5'-phosphate</name>
        <dbReference type="ChEBI" id="CHEBI:597326"/>
    </cofactor>
</comment>
<dbReference type="Pfam" id="PF00266">
    <property type="entry name" value="Aminotran_5"/>
    <property type="match status" value="1"/>
</dbReference>
<evidence type="ECO:0000256" key="5">
    <source>
        <dbReference type="ARBA" id="ARBA00022898"/>
    </source>
</evidence>
<evidence type="ECO:0000313" key="10">
    <source>
        <dbReference type="EMBL" id="TFD68347.1"/>
    </source>
</evidence>
<evidence type="ECO:0000256" key="7">
    <source>
        <dbReference type="RuleBase" id="RU004504"/>
    </source>
</evidence>
<organism evidence="10 11">
    <name type="scientific">Cryobacterium gelidum</name>
    <dbReference type="NCBI Taxonomy" id="1259164"/>
    <lineage>
        <taxon>Bacteria</taxon>
        <taxon>Bacillati</taxon>
        <taxon>Actinomycetota</taxon>
        <taxon>Actinomycetes</taxon>
        <taxon>Micrococcales</taxon>
        <taxon>Microbacteriaceae</taxon>
        <taxon>Cryobacterium</taxon>
    </lineage>
</organism>
<dbReference type="GO" id="GO:0006534">
    <property type="term" value="P:cysteine metabolic process"/>
    <property type="evidence" value="ECO:0007669"/>
    <property type="project" value="UniProtKB-UniRule"/>
</dbReference>
<dbReference type="InterPro" id="IPR015422">
    <property type="entry name" value="PyrdxlP-dep_Trfase_small"/>
</dbReference>
<dbReference type="AlphaFoldDB" id="A0A4R9ARF0"/>
<evidence type="ECO:0000259" key="9">
    <source>
        <dbReference type="Pfam" id="PF00266"/>
    </source>
</evidence>
<keyword evidence="4 8" id="KW-0808">Transferase</keyword>
<gene>
    <name evidence="10" type="primary">sufS</name>
    <name evidence="10" type="ORF">E3T50_14500</name>
</gene>
<dbReference type="PROSITE" id="PS00595">
    <property type="entry name" value="AA_TRANSFER_CLASS_5"/>
    <property type="match status" value="1"/>
</dbReference>
<evidence type="ECO:0000256" key="8">
    <source>
        <dbReference type="RuleBase" id="RU004506"/>
    </source>
</evidence>
<dbReference type="NCBIfam" id="TIGR01979">
    <property type="entry name" value="sufS"/>
    <property type="match status" value="1"/>
</dbReference>
<dbReference type="PANTHER" id="PTHR43586:SF8">
    <property type="entry name" value="CYSTEINE DESULFURASE 1, CHLOROPLASTIC"/>
    <property type="match status" value="1"/>
</dbReference>
<dbReference type="InterPro" id="IPR010970">
    <property type="entry name" value="Cys_dSase_SufS"/>
</dbReference>
<keyword evidence="5 8" id="KW-0663">Pyridoxal phosphate</keyword>
<accession>A0A4R9ARF0</accession>
<name>A0A4R9ARF0_9MICO</name>
<dbReference type="Proteomes" id="UP000297983">
    <property type="component" value="Unassembled WGS sequence"/>
</dbReference>
<dbReference type="InterPro" id="IPR020578">
    <property type="entry name" value="Aminotrans_V_PyrdxlP_BS"/>
</dbReference>
<dbReference type="CDD" id="cd06453">
    <property type="entry name" value="SufS_like"/>
    <property type="match status" value="1"/>
</dbReference>